<evidence type="ECO:0000256" key="1">
    <source>
        <dbReference type="ARBA" id="ARBA00002986"/>
    </source>
</evidence>
<gene>
    <name evidence="8 11" type="primary">prfA</name>
    <name evidence="11" type="ORF">IAC61_03665</name>
</gene>
<comment type="subcellular location">
    <subcellularLocation>
        <location evidence="2 8">Cytoplasm</location>
    </subcellularLocation>
</comment>
<dbReference type="InterPro" id="IPR045853">
    <property type="entry name" value="Pep_chain_release_fac_I_sf"/>
</dbReference>
<comment type="caution">
    <text evidence="11">The sequence shown here is derived from an EMBL/GenBank/DDBJ whole genome shotgun (WGS) entry which is preliminary data.</text>
</comment>
<feature type="region of interest" description="Disordered" evidence="9">
    <location>
        <begin position="1"/>
        <end position="25"/>
    </location>
</feature>
<reference evidence="11" key="1">
    <citation type="submission" date="2020-10" db="EMBL/GenBank/DDBJ databases">
        <authorList>
            <person name="Gilroy R."/>
        </authorList>
    </citation>
    <scope>NUCLEOTIDE SEQUENCE</scope>
    <source>
        <strain evidence="11">17113</strain>
    </source>
</reference>
<feature type="domain" description="Prokaryotic-type class I peptide chain release factors" evidence="10">
    <location>
        <begin position="227"/>
        <end position="243"/>
    </location>
</feature>
<dbReference type="SMART" id="SM00937">
    <property type="entry name" value="PCRF"/>
    <property type="match status" value="1"/>
</dbReference>
<feature type="modified residue" description="N5-methylglutamine" evidence="8">
    <location>
        <position position="234"/>
    </location>
</feature>
<dbReference type="Pfam" id="PF03462">
    <property type="entry name" value="PCRF"/>
    <property type="match status" value="1"/>
</dbReference>
<dbReference type="NCBIfam" id="TIGR00019">
    <property type="entry name" value="prfA"/>
    <property type="match status" value="1"/>
</dbReference>
<evidence type="ECO:0000256" key="8">
    <source>
        <dbReference type="HAMAP-Rule" id="MF_00093"/>
    </source>
</evidence>
<dbReference type="EMBL" id="JADINA010000024">
    <property type="protein sequence ID" value="MBO8426401.1"/>
    <property type="molecule type" value="Genomic_DNA"/>
</dbReference>
<dbReference type="InterPro" id="IPR000352">
    <property type="entry name" value="Pep_chain_release_fac_I"/>
</dbReference>
<evidence type="ECO:0000256" key="7">
    <source>
        <dbReference type="ARBA" id="ARBA00050039"/>
    </source>
</evidence>
<dbReference type="Gene3D" id="3.30.160.20">
    <property type="match status" value="1"/>
</dbReference>
<evidence type="ECO:0000256" key="6">
    <source>
        <dbReference type="ARBA" id="ARBA00022917"/>
    </source>
</evidence>
<dbReference type="GO" id="GO:0016149">
    <property type="term" value="F:translation release factor activity, codon specific"/>
    <property type="evidence" value="ECO:0007669"/>
    <property type="project" value="UniProtKB-UniRule"/>
</dbReference>
<sequence length="359" mass="40853">MNESMRKRLEATKERVEQLDKELSSEDIDSDLGKLTRLSKEKSDLQEAYDLYLSYLKLEREVEDSFALESDPEMAEFAKEQRKEDLAKMERMEDEFQALLLPKDPNDDKNIIVEIRGAVGGDEANIFAGDLMRMYQKYAEKQGWKIKLLDASLGAAGGYSSVSFMIKGESVYSKLKFESGAHRVQRVPKTEASGRIHTSTATVLVMPEAEEVDIQINPSDLKIDTYHSQGAGGQNVNKTESAVRITHLPTGLVVACQTEKAQLQNKEIAMQMIRAKVHAYYQEQEDAKRANERKLKVGTGERSEKIRTYNYPQNRVTDHRIGFTINQLDRVMEGELDPIIEALIHFDQEQKLLEEEKNG</sequence>
<dbReference type="FunFam" id="3.30.160.20:FF:000004">
    <property type="entry name" value="Peptide chain release factor 1"/>
    <property type="match status" value="1"/>
</dbReference>
<dbReference type="PROSITE" id="PS00745">
    <property type="entry name" value="RF_PROK_I"/>
    <property type="match status" value="1"/>
</dbReference>
<evidence type="ECO:0000259" key="10">
    <source>
        <dbReference type="PROSITE" id="PS00745"/>
    </source>
</evidence>
<comment type="function">
    <text evidence="1 8">Peptide chain release factor 1 directs the termination of translation in response to the peptide chain termination codons UAG and UAA.</text>
</comment>
<proteinExistence type="inferred from homology"/>
<dbReference type="SUPFAM" id="SSF75620">
    <property type="entry name" value="Release factor"/>
    <property type="match status" value="1"/>
</dbReference>
<dbReference type="PANTHER" id="PTHR43804">
    <property type="entry name" value="LD18447P"/>
    <property type="match status" value="1"/>
</dbReference>
<dbReference type="InterPro" id="IPR004373">
    <property type="entry name" value="RF-1"/>
</dbReference>
<dbReference type="FunFam" id="3.30.70.1660:FF:000002">
    <property type="entry name" value="Peptide chain release factor 1"/>
    <property type="match status" value="1"/>
</dbReference>
<dbReference type="Pfam" id="PF00472">
    <property type="entry name" value="RF-1"/>
    <property type="match status" value="1"/>
</dbReference>
<dbReference type="InterPro" id="IPR050057">
    <property type="entry name" value="Prokaryotic/Mito_RF"/>
</dbReference>
<evidence type="ECO:0000256" key="2">
    <source>
        <dbReference type="ARBA" id="ARBA00004496"/>
    </source>
</evidence>
<evidence type="ECO:0000256" key="4">
    <source>
        <dbReference type="ARBA" id="ARBA00022481"/>
    </source>
</evidence>
<evidence type="ECO:0000256" key="9">
    <source>
        <dbReference type="SAM" id="MobiDB-lite"/>
    </source>
</evidence>
<evidence type="ECO:0000313" key="11">
    <source>
        <dbReference type="EMBL" id="MBO8426401.1"/>
    </source>
</evidence>
<dbReference type="FunFam" id="3.30.70.1660:FF:000004">
    <property type="entry name" value="Peptide chain release factor 1"/>
    <property type="match status" value="1"/>
</dbReference>
<evidence type="ECO:0000313" key="12">
    <source>
        <dbReference type="Proteomes" id="UP000823634"/>
    </source>
</evidence>
<comment type="PTM">
    <text evidence="8">Methylated by PrmC. Methylation increases the termination efficiency of RF1.</text>
</comment>
<dbReference type="Proteomes" id="UP000823634">
    <property type="component" value="Unassembled WGS sequence"/>
</dbReference>
<dbReference type="InterPro" id="IPR005139">
    <property type="entry name" value="PCRF"/>
</dbReference>
<dbReference type="GO" id="GO:0005829">
    <property type="term" value="C:cytosol"/>
    <property type="evidence" value="ECO:0007669"/>
    <property type="project" value="UniProtKB-ARBA"/>
</dbReference>
<keyword evidence="5 8" id="KW-0963">Cytoplasm</keyword>
<dbReference type="Gene3D" id="6.10.140.1950">
    <property type="match status" value="1"/>
</dbReference>
<keyword evidence="4 8" id="KW-0488">Methylation</keyword>
<organism evidence="11 12">
    <name type="scientific">Candidatus Alloenteromonas pullistercoris</name>
    <dbReference type="NCBI Taxonomy" id="2840785"/>
    <lineage>
        <taxon>Bacteria</taxon>
        <taxon>Bacillati</taxon>
        <taxon>Bacillota</taxon>
        <taxon>Bacillota incertae sedis</taxon>
        <taxon>Candidatus Alloenteromonas</taxon>
    </lineage>
</organism>
<reference evidence="11" key="2">
    <citation type="journal article" date="2021" name="PeerJ">
        <title>Extensive microbial diversity within the chicken gut microbiome revealed by metagenomics and culture.</title>
        <authorList>
            <person name="Gilroy R."/>
            <person name="Ravi A."/>
            <person name="Getino M."/>
            <person name="Pursley I."/>
            <person name="Horton D.L."/>
            <person name="Alikhan N.F."/>
            <person name="Baker D."/>
            <person name="Gharbi K."/>
            <person name="Hall N."/>
            <person name="Watson M."/>
            <person name="Adriaenssens E.M."/>
            <person name="Foster-Nyarko E."/>
            <person name="Jarju S."/>
            <person name="Secka A."/>
            <person name="Antonio M."/>
            <person name="Oren A."/>
            <person name="Chaudhuri R.R."/>
            <person name="La Ragione R."/>
            <person name="Hildebrand F."/>
            <person name="Pallen M.J."/>
        </authorList>
    </citation>
    <scope>NUCLEOTIDE SEQUENCE</scope>
    <source>
        <strain evidence="11">17113</strain>
    </source>
</reference>
<dbReference type="PANTHER" id="PTHR43804:SF7">
    <property type="entry name" value="LD18447P"/>
    <property type="match status" value="1"/>
</dbReference>
<accession>A0A9D9DFJ8</accession>
<dbReference type="AlphaFoldDB" id="A0A9D9DFJ8"/>
<evidence type="ECO:0000256" key="5">
    <source>
        <dbReference type="ARBA" id="ARBA00022490"/>
    </source>
</evidence>
<comment type="similarity">
    <text evidence="3 8">Belongs to the prokaryotic/mitochondrial release factor family.</text>
</comment>
<feature type="compositionally biased region" description="Basic and acidic residues" evidence="9">
    <location>
        <begin position="1"/>
        <end position="24"/>
    </location>
</feature>
<dbReference type="HAMAP" id="MF_00093">
    <property type="entry name" value="Rel_fac_1"/>
    <property type="match status" value="1"/>
</dbReference>
<dbReference type="NCBIfam" id="NF001859">
    <property type="entry name" value="PRK00591.1"/>
    <property type="match status" value="1"/>
</dbReference>
<dbReference type="Gene3D" id="3.30.70.1660">
    <property type="match status" value="1"/>
</dbReference>
<evidence type="ECO:0000256" key="3">
    <source>
        <dbReference type="ARBA" id="ARBA00010835"/>
    </source>
</evidence>
<keyword evidence="6 8" id="KW-0648">Protein biosynthesis</keyword>
<name>A0A9D9DFJ8_9FIRM</name>
<protein>
    <recommendedName>
        <fullName evidence="7 8">Peptide chain release factor 1</fullName>
        <shortName evidence="8">RF-1</shortName>
    </recommendedName>
</protein>